<organism evidence="1 2">
    <name type="scientific">Portunus trituberculatus</name>
    <name type="common">Swimming crab</name>
    <name type="synonym">Neptunus trituberculatus</name>
    <dbReference type="NCBI Taxonomy" id="210409"/>
    <lineage>
        <taxon>Eukaryota</taxon>
        <taxon>Metazoa</taxon>
        <taxon>Ecdysozoa</taxon>
        <taxon>Arthropoda</taxon>
        <taxon>Crustacea</taxon>
        <taxon>Multicrustacea</taxon>
        <taxon>Malacostraca</taxon>
        <taxon>Eumalacostraca</taxon>
        <taxon>Eucarida</taxon>
        <taxon>Decapoda</taxon>
        <taxon>Pleocyemata</taxon>
        <taxon>Brachyura</taxon>
        <taxon>Eubrachyura</taxon>
        <taxon>Portunoidea</taxon>
        <taxon>Portunidae</taxon>
        <taxon>Portuninae</taxon>
        <taxon>Portunus</taxon>
    </lineage>
</organism>
<sequence length="88" mass="9649">MEASPRCNGAAPWWVGIGVSTADRDRAAADSLTAYLISCYALPSLRMLREIMLVKCNNIFGKQKWSGVLILAVCDVSKRTRTSRRSGS</sequence>
<proteinExistence type="predicted"/>
<keyword evidence="2" id="KW-1185">Reference proteome</keyword>
<protein>
    <submittedName>
        <fullName evidence="1">Uncharacterized protein</fullName>
    </submittedName>
</protein>
<name>A0A5B7EJR3_PORTR</name>
<evidence type="ECO:0000313" key="1">
    <source>
        <dbReference type="EMBL" id="MPC33389.1"/>
    </source>
</evidence>
<accession>A0A5B7EJR3</accession>
<gene>
    <name evidence="1" type="ORF">E2C01_026738</name>
</gene>
<evidence type="ECO:0000313" key="2">
    <source>
        <dbReference type="Proteomes" id="UP000324222"/>
    </source>
</evidence>
<reference evidence="1 2" key="1">
    <citation type="submission" date="2019-05" db="EMBL/GenBank/DDBJ databases">
        <title>Another draft genome of Portunus trituberculatus and its Hox gene families provides insights of decapod evolution.</title>
        <authorList>
            <person name="Jeong J.-H."/>
            <person name="Song I."/>
            <person name="Kim S."/>
            <person name="Choi T."/>
            <person name="Kim D."/>
            <person name="Ryu S."/>
            <person name="Kim W."/>
        </authorList>
    </citation>
    <scope>NUCLEOTIDE SEQUENCE [LARGE SCALE GENOMIC DNA]</scope>
    <source>
        <tissue evidence="1">Muscle</tissue>
    </source>
</reference>
<dbReference type="EMBL" id="VSRR010002826">
    <property type="protein sequence ID" value="MPC33389.1"/>
    <property type="molecule type" value="Genomic_DNA"/>
</dbReference>
<dbReference type="Proteomes" id="UP000324222">
    <property type="component" value="Unassembled WGS sequence"/>
</dbReference>
<dbReference type="AlphaFoldDB" id="A0A5B7EJR3"/>
<comment type="caution">
    <text evidence="1">The sequence shown here is derived from an EMBL/GenBank/DDBJ whole genome shotgun (WGS) entry which is preliminary data.</text>
</comment>